<evidence type="ECO:0000313" key="3">
    <source>
        <dbReference type="Proteomes" id="UP000479710"/>
    </source>
</evidence>
<proteinExistence type="predicted"/>
<dbReference type="AlphaFoldDB" id="A0A6G1CLB5"/>
<dbReference type="EMBL" id="SPHZ02000009">
    <property type="protein sequence ID" value="KAF0900930.1"/>
    <property type="molecule type" value="Genomic_DNA"/>
</dbReference>
<sequence length="62" mass="7619">MEKKLPHRIHQHRQNVASNRRDVPEDTNWKEEIQFDLGKRKRTEDYRPNQKEPEPQQEISKV</sequence>
<reference evidence="2 3" key="1">
    <citation type="submission" date="2019-11" db="EMBL/GenBank/DDBJ databases">
        <title>Whole genome sequence of Oryza granulata.</title>
        <authorList>
            <person name="Li W."/>
        </authorList>
    </citation>
    <scope>NUCLEOTIDE SEQUENCE [LARGE SCALE GENOMIC DNA]</scope>
    <source>
        <strain evidence="3">cv. Menghai</strain>
        <tissue evidence="2">Leaf</tissue>
    </source>
</reference>
<feature type="compositionally biased region" description="Basic residues" evidence="1">
    <location>
        <begin position="1"/>
        <end position="13"/>
    </location>
</feature>
<keyword evidence="3" id="KW-1185">Reference proteome</keyword>
<feature type="region of interest" description="Disordered" evidence="1">
    <location>
        <begin position="1"/>
        <end position="62"/>
    </location>
</feature>
<dbReference type="Proteomes" id="UP000479710">
    <property type="component" value="Unassembled WGS sequence"/>
</dbReference>
<feature type="compositionally biased region" description="Basic and acidic residues" evidence="1">
    <location>
        <begin position="42"/>
        <end position="62"/>
    </location>
</feature>
<dbReference type="OrthoDB" id="439792at2759"/>
<gene>
    <name evidence="2" type="ORF">E2562_037021</name>
</gene>
<comment type="caution">
    <text evidence="2">The sequence shown here is derived from an EMBL/GenBank/DDBJ whole genome shotgun (WGS) entry which is preliminary data.</text>
</comment>
<name>A0A6G1CLB5_9ORYZ</name>
<protein>
    <submittedName>
        <fullName evidence="2">Uncharacterized protein</fullName>
    </submittedName>
</protein>
<evidence type="ECO:0000256" key="1">
    <source>
        <dbReference type="SAM" id="MobiDB-lite"/>
    </source>
</evidence>
<organism evidence="2 3">
    <name type="scientific">Oryza meyeriana var. granulata</name>
    <dbReference type="NCBI Taxonomy" id="110450"/>
    <lineage>
        <taxon>Eukaryota</taxon>
        <taxon>Viridiplantae</taxon>
        <taxon>Streptophyta</taxon>
        <taxon>Embryophyta</taxon>
        <taxon>Tracheophyta</taxon>
        <taxon>Spermatophyta</taxon>
        <taxon>Magnoliopsida</taxon>
        <taxon>Liliopsida</taxon>
        <taxon>Poales</taxon>
        <taxon>Poaceae</taxon>
        <taxon>BOP clade</taxon>
        <taxon>Oryzoideae</taxon>
        <taxon>Oryzeae</taxon>
        <taxon>Oryzinae</taxon>
        <taxon>Oryza</taxon>
        <taxon>Oryza meyeriana</taxon>
    </lineage>
</organism>
<accession>A0A6G1CLB5</accession>
<feature type="compositionally biased region" description="Basic and acidic residues" evidence="1">
    <location>
        <begin position="19"/>
        <end position="33"/>
    </location>
</feature>
<evidence type="ECO:0000313" key="2">
    <source>
        <dbReference type="EMBL" id="KAF0900930.1"/>
    </source>
</evidence>